<dbReference type="Gene3D" id="1.25.40.20">
    <property type="entry name" value="Ankyrin repeat-containing domain"/>
    <property type="match status" value="1"/>
</dbReference>
<dbReference type="SUPFAM" id="SSF48403">
    <property type="entry name" value="Ankyrin repeat"/>
    <property type="match status" value="1"/>
</dbReference>
<accession>A0A8S1DL81</accession>
<dbReference type="AlphaFoldDB" id="A0A8S1DL81"/>
<name>A0A8S1DL81_9INSE</name>
<sequence>MPKSYHCFVNHHIRNIQPPTHSNHNELNCSSKTSRLRCRSFNLNSFSRISCNMENFNNKAVGSIGRKRCINERAEKDQKRSKIPRMEFNPSSSLEQKLEYVLDHCGDMPTVLFAAQFGDVELFEQLVKQGENANLTDEEGNGVLHYASLNKTFGKQIVYYFKHSMKSPFNPVVTAKNGNFSFFRLLLLTVLTGRLHIYYRNRGIDLKPFFQTCLSKNFIDTAKFLHSLKPQEIDSATFCYAAWGSDVEMIEWLRELNPALELTPYFFFAASQNAKYGRQIIDYFAAKLNVNVNAVNKESSNSSPSGRGLVEP</sequence>
<comment type="caution">
    <text evidence="1">The sequence shown here is derived from an EMBL/GenBank/DDBJ whole genome shotgun (WGS) entry which is preliminary data.</text>
</comment>
<organism evidence="1 2">
    <name type="scientific">Cloeon dipterum</name>
    <dbReference type="NCBI Taxonomy" id="197152"/>
    <lineage>
        <taxon>Eukaryota</taxon>
        <taxon>Metazoa</taxon>
        <taxon>Ecdysozoa</taxon>
        <taxon>Arthropoda</taxon>
        <taxon>Hexapoda</taxon>
        <taxon>Insecta</taxon>
        <taxon>Pterygota</taxon>
        <taxon>Palaeoptera</taxon>
        <taxon>Ephemeroptera</taxon>
        <taxon>Pisciforma</taxon>
        <taxon>Baetidae</taxon>
        <taxon>Cloeon</taxon>
    </lineage>
</organism>
<protein>
    <submittedName>
        <fullName evidence="1">Uncharacterized protein</fullName>
    </submittedName>
</protein>
<keyword evidence="2" id="KW-1185">Reference proteome</keyword>
<reference evidence="1 2" key="1">
    <citation type="submission" date="2020-04" db="EMBL/GenBank/DDBJ databases">
        <authorList>
            <person name="Alioto T."/>
            <person name="Alioto T."/>
            <person name="Gomez Garrido J."/>
        </authorList>
    </citation>
    <scope>NUCLEOTIDE SEQUENCE [LARGE SCALE GENOMIC DNA]</scope>
</reference>
<evidence type="ECO:0000313" key="1">
    <source>
        <dbReference type="EMBL" id="CAB3380783.1"/>
    </source>
</evidence>
<dbReference type="EMBL" id="CADEPI010000217">
    <property type="protein sequence ID" value="CAB3380783.1"/>
    <property type="molecule type" value="Genomic_DNA"/>
</dbReference>
<evidence type="ECO:0000313" key="2">
    <source>
        <dbReference type="Proteomes" id="UP000494165"/>
    </source>
</evidence>
<proteinExistence type="predicted"/>
<dbReference type="InterPro" id="IPR036770">
    <property type="entry name" value="Ankyrin_rpt-contain_sf"/>
</dbReference>
<dbReference type="OrthoDB" id="194358at2759"/>
<gene>
    <name evidence="1" type="ORF">CLODIP_2_CD02473</name>
</gene>
<dbReference type="Proteomes" id="UP000494165">
    <property type="component" value="Unassembled WGS sequence"/>
</dbReference>